<proteinExistence type="predicted"/>
<dbReference type="PANTHER" id="PTHR22576:SF37">
    <property type="entry name" value="MUCOSA-ASSOCIATED LYMPHOID TISSUE LYMPHOMA TRANSLOCATION PROTEIN 1"/>
    <property type="match status" value="1"/>
</dbReference>
<dbReference type="STRING" id="66420.A0A194PXI6"/>
<protein>
    <submittedName>
        <fullName evidence="2">Mucosa-associated lymphoid tissue lymphoma translocation protein 1</fullName>
    </submittedName>
</protein>
<accession>A0A194PXI6</accession>
<dbReference type="SUPFAM" id="SSF52129">
    <property type="entry name" value="Caspase-like"/>
    <property type="match status" value="1"/>
</dbReference>
<dbReference type="GO" id="GO:0006508">
    <property type="term" value="P:proteolysis"/>
    <property type="evidence" value="ECO:0007669"/>
    <property type="project" value="InterPro"/>
</dbReference>
<dbReference type="InterPro" id="IPR011600">
    <property type="entry name" value="Pept_C14_caspase"/>
</dbReference>
<keyword evidence="3" id="KW-1185">Reference proteome</keyword>
<evidence type="ECO:0000313" key="2">
    <source>
        <dbReference type="EMBL" id="KPI97733.1"/>
    </source>
</evidence>
<evidence type="ECO:0000259" key="1">
    <source>
        <dbReference type="PROSITE" id="PS50208"/>
    </source>
</evidence>
<dbReference type="PROSITE" id="PS50208">
    <property type="entry name" value="CASPASE_P20"/>
    <property type="match status" value="1"/>
</dbReference>
<sequence length="352" mass="40122">MSLLQTISYPEYQKALALNIESCEILANLANLKLNFQNSKKPGEILMKTLDRHGYSVQQYRQLLTTALNTKTILTYYRPQSKVAILIGNDKYSKLTNLVTPTIDCDSLASNLKRLGFIIITLKNLTAAELKSYLRRIFQLIPEDSYTFIFYAGHGCELCNTRCLLCVDCPTEDISVEHCVTENWLLREVAICKPELCILILDMCRNVLDRFTNPKIYKAMTAVEDYTIHRNLLVSYSTQSSEVAYELLQIECSTTIDCTYEVKTGDTERIMPGASLYANALCTRLVENLDVSSMLDRVHGDMESCIKRQRPIKVQCGVAKRSLYDPVKGDWQIILNKLKEELENEKDNCAVF</sequence>
<evidence type="ECO:0000313" key="3">
    <source>
        <dbReference type="Proteomes" id="UP000053268"/>
    </source>
</evidence>
<dbReference type="InterPro" id="IPR029030">
    <property type="entry name" value="Caspase-like_dom_sf"/>
</dbReference>
<dbReference type="Pfam" id="PF00656">
    <property type="entry name" value="Peptidase_C14"/>
    <property type="match status" value="1"/>
</dbReference>
<feature type="domain" description="Caspase family p20" evidence="1">
    <location>
        <begin position="80"/>
        <end position="157"/>
    </location>
</feature>
<name>A0A194PXI6_PAPXU</name>
<dbReference type="InterPro" id="IPR052039">
    <property type="entry name" value="Caspase-related_regulators"/>
</dbReference>
<dbReference type="PANTHER" id="PTHR22576">
    <property type="entry name" value="MUCOSA ASSOCIATED LYMPHOID TISSUE LYMPHOMA TRANSLOCATION PROTEIN 1/PARACASPASE"/>
    <property type="match status" value="1"/>
</dbReference>
<dbReference type="GO" id="GO:0004197">
    <property type="term" value="F:cysteine-type endopeptidase activity"/>
    <property type="evidence" value="ECO:0007669"/>
    <property type="project" value="InterPro"/>
</dbReference>
<dbReference type="AlphaFoldDB" id="A0A194PXI6"/>
<dbReference type="EMBL" id="KQ459588">
    <property type="protein sequence ID" value="KPI97733.1"/>
    <property type="molecule type" value="Genomic_DNA"/>
</dbReference>
<dbReference type="InterPro" id="IPR001309">
    <property type="entry name" value="Pept_C14_p20"/>
</dbReference>
<dbReference type="Gene3D" id="3.40.50.1460">
    <property type="match status" value="1"/>
</dbReference>
<gene>
    <name evidence="2" type="ORF">RR46_02408</name>
</gene>
<reference evidence="2 3" key="1">
    <citation type="journal article" date="2015" name="Nat. Commun.">
        <title>Outbred genome sequencing and CRISPR/Cas9 gene editing in butterflies.</title>
        <authorList>
            <person name="Li X."/>
            <person name="Fan D."/>
            <person name="Zhang W."/>
            <person name="Liu G."/>
            <person name="Zhang L."/>
            <person name="Zhao L."/>
            <person name="Fang X."/>
            <person name="Chen L."/>
            <person name="Dong Y."/>
            <person name="Chen Y."/>
            <person name="Ding Y."/>
            <person name="Zhao R."/>
            <person name="Feng M."/>
            <person name="Zhu Y."/>
            <person name="Feng Y."/>
            <person name="Jiang X."/>
            <person name="Zhu D."/>
            <person name="Xiang H."/>
            <person name="Feng X."/>
            <person name="Li S."/>
            <person name="Wang J."/>
            <person name="Zhang G."/>
            <person name="Kronforst M.R."/>
            <person name="Wang W."/>
        </authorList>
    </citation>
    <scope>NUCLEOTIDE SEQUENCE [LARGE SCALE GENOMIC DNA]</scope>
    <source>
        <strain evidence="2">Ya'a_city_454_Px</strain>
        <tissue evidence="2">Whole body</tissue>
    </source>
</reference>
<dbReference type="Proteomes" id="UP000053268">
    <property type="component" value="Unassembled WGS sequence"/>
</dbReference>
<organism evidence="2 3">
    <name type="scientific">Papilio xuthus</name>
    <name type="common">Asian swallowtail butterfly</name>
    <dbReference type="NCBI Taxonomy" id="66420"/>
    <lineage>
        <taxon>Eukaryota</taxon>
        <taxon>Metazoa</taxon>
        <taxon>Ecdysozoa</taxon>
        <taxon>Arthropoda</taxon>
        <taxon>Hexapoda</taxon>
        <taxon>Insecta</taxon>
        <taxon>Pterygota</taxon>
        <taxon>Neoptera</taxon>
        <taxon>Endopterygota</taxon>
        <taxon>Lepidoptera</taxon>
        <taxon>Glossata</taxon>
        <taxon>Ditrysia</taxon>
        <taxon>Papilionoidea</taxon>
        <taxon>Papilionidae</taxon>
        <taxon>Papilioninae</taxon>
        <taxon>Papilio</taxon>
    </lineage>
</organism>